<evidence type="ECO:0000256" key="1">
    <source>
        <dbReference type="SAM" id="MobiDB-lite"/>
    </source>
</evidence>
<dbReference type="AlphaFoldDB" id="A0A8J5YMI6"/>
<dbReference type="OrthoDB" id="966987at2759"/>
<evidence type="ECO:0000313" key="2">
    <source>
        <dbReference type="EMBL" id="KAG8492813.1"/>
    </source>
</evidence>
<accession>A0A8J5YMI6</accession>
<name>A0A8J5YMI6_9ROSI</name>
<gene>
    <name evidence="2" type="ORF">CXB51_010148</name>
</gene>
<evidence type="ECO:0000313" key="3">
    <source>
        <dbReference type="Proteomes" id="UP000701853"/>
    </source>
</evidence>
<dbReference type="EMBL" id="JAHUZN010000005">
    <property type="protein sequence ID" value="KAG8492813.1"/>
    <property type="molecule type" value="Genomic_DNA"/>
</dbReference>
<feature type="region of interest" description="Disordered" evidence="1">
    <location>
        <begin position="207"/>
        <end position="234"/>
    </location>
</feature>
<comment type="caution">
    <text evidence="2">The sequence shown here is derived from an EMBL/GenBank/DDBJ whole genome shotgun (WGS) entry which is preliminary data.</text>
</comment>
<sequence length="234" mass="26580">MEEGLAGLSLNEEEDDILQVHVDPIIERGAAPLRVIKGSPWTFNNHLLFYIGSNGEKILYKSHCRLRHNDSFCEAKMELGVEVADMGWDSSLRAQSRMAAVMNSMWLKEEEDRETNDDGVNAFRNESNGWSNLNKIMRYKQPVDPILGFSLEGRKILGHHLGNNLMLKQAYTDMEHDLEERVLIGEEGKKRARGEIEGAIVLEKENSPTGRSRRLLEGNNFVSATTKRQADRVQ</sequence>
<protein>
    <submittedName>
        <fullName evidence="2">Uncharacterized protein</fullName>
    </submittedName>
</protein>
<proteinExistence type="predicted"/>
<dbReference type="Proteomes" id="UP000701853">
    <property type="component" value="Chromosome 5"/>
</dbReference>
<organism evidence="2 3">
    <name type="scientific">Gossypium anomalum</name>
    <dbReference type="NCBI Taxonomy" id="47600"/>
    <lineage>
        <taxon>Eukaryota</taxon>
        <taxon>Viridiplantae</taxon>
        <taxon>Streptophyta</taxon>
        <taxon>Embryophyta</taxon>
        <taxon>Tracheophyta</taxon>
        <taxon>Spermatophyta</taxon>
        <taxon>Magnoliopsida</taxon>
        <taxon>eudicotyledons</taxon>
        <taxon>Gunneridae</taxon>
        <taxon>Pentapetalae</taxon>
        <taxon>rosids</taxon>
        <taxon>malvids</taxon>
        <taxon>Malvales</taxon>
        <taxon>Malvaceae</taxon>
        <taxon>Malvoideae</taxon>
        <taxon>Gossypium</taxon>
    </lineage>
</organism>
<keyword evidence="3" id="KW-1185">Reference proteome</keyword>
<reference evidence="2 3" key="1">
    <citation type="journal article" date="2021" name="bioRxiv">
        <title>The Gossypium anomalum genome as a resource for cotton improvement and evolutionary analysis of hybrid incompatibility.</title>
        <authorList>
            <person name="Grover C.E."/>
            <person name="Yuan D."/>
            <person name="Arick M.A."/>
            <person name="Miller E.R."/>
            <person name="Hu G."/>
            <person name="Peterson D.G."/>
            <person name="Wendel J.F."/>
            <person name="Udall J.A."/>
        </authorList>
    </citation>
    <scope>NUCLEOTIDE SEQUENCE [LARGE SCALE GENOMIC DNA]</scope>
    <source>
        <strain evidence="2">JFW-Udall</strain>
        <tissue evidence="2">Leaf</tissue>
    </source>
</reference>